<feature type="transmembrane region" description="Helical" evidence="2">
    <location>
        <begin position="41"/>
        <end position="62"/>
    </location>
</feature>
<comment type="caution">
    <text evidence="3">The sequence shown here is derived from an EMBL/GenBank/DDBJ whole genome shotgun (WGS) entry which is preliminary data.</text>
</comment>
<dbReference type="InterPro" id="IPR015943">
    <property type="entry name" value="WD40/YVTN_repeat-like_dom_sf"/>
</dbReference>
<evidence type="ECO:0000256" key="1">
    <source>
        <dbReference type="SAM" id="MobiDB-lite"/>
    </source>
</evidence>
<name>A0ABP4PDU8_9ACTN</name>
<dbReference type="EMBL" id="BAAAPH010000012">
    <property type="protein sequence ID" value="GAA1578466.1"/>
    <property type="molecule type" value="Genomic_DNA"/>
</dbReference>
<keyword evidence="2" id="KW-0812">Transmembrane</keyword>
<organism evidence="3 4">
    <name type="scientific">Kribbella hippodromi</name>
    <dbReference type="NCBI Taxonomy" id="434347"/>
    <lineage>
        <taxon>Bacteria</taxon>
        <taxon>Bacillati</taxon>
        <taxon>Actinomycetota</taxon>
        <taxon>Actinomycetes</taxon>
        <taxon>Propionibacteriales</taxon>
        <taxon>Kribbellaceae</taxon>
        <taxon>Kribbella</taxon>
    </lineage>
</organism>
<accession>A0ABP4PDU8</accession>
<keyword evidence="2" id="KW-0472">Membrane</keyword>
<keyword evidence="2" id="KW-1133">Transmembrane helix</keyword>
<dbReference type="InterPro" id="IPR011048">
    <property type="entry name" value="Haem_d1_sf"/>
</dbReference>
<protein>
    <submittedName>
        <fullName evidence="3">Uncharacterized protein</fullName>
    </submittedName>
</protein>
<gene>
    <name evidence="3" type="ORF">GCM10009804_38670</name>
</gene>
<evidence type="ECO:0000313" key="3">
    <source>
        <dbReference type="EMBL" id="GAA1578466.1"/>
    </source>
</evidence>
<keyword evidence="4" id="KW-1185">Reference proteome</keyword>
<feature type="compositionally biased region" description="Basic and acidic residues" evidence="1">
    <location>
        <begin position="1"/>
        <end position="13"/>
    </location>
</feature>
<dbReference type="RefSeq" id="WP_344234965.1">
    <property type="nucleotide sequence ID" value="NZ_BAAAPH010000012.1"/>
</dbReference>
<dbReference type="SUPFAM" id="SSF51004">
    <property type="entry name" value="C-terminal (heme d1) domain of cytochrome cd1-nitrite reductase"/>
    <property type="match status" value="1"/>
</dbReference>
<evidence type="ECO:0000256" key="2">
    <source>
        <dbReference type="SAM" id="Phobius"/>
    </source>
</evidence>
<dbReference type="Proteomes" id="UP001501705">
    <property type="component" value="Unassembled WGS sequence"/>
</dbReference>
<feature type="region of interest" description="Disordered" evidence="1">
    <location>
        <begin position="1"/>
        <end position="35"/>
    </location>
</feature>
<evidence type="ECO:0000313" key="4">
    <source>
        <dbReference type="Proteomes" id="UP001501705"/>
    </source>
</evidence>
<reference evidence="4" key="1">
    <citation type="journal article" date="2019" name="Int. J. Syst. Evol. Microbiol.">
        <title>The Global Catalogue of Microorganisms (GCM) 10K type strain sequencing project: providing services to taxonomists for standard genome sequencing and annotation.</title>
        <authorList>
            <consortium name="The Broad Institute Genomics Platform"/>
            <consortium name="The Broad Institute Genome Sequencing Center for Infectious Disease"/>
            <person name="Wu L."/>
            <person name="Ma J."/>
        </authorList>
    </citation>
    <scope>NUCLEOTIDE SEQUENCE [LARGE SCALE GENOMIC DNA]</scope>
    <source>
        <strain evidence="4">JCM 15572</strain>
    </source>
</reference>
<dbReference type="Gene3D" id="2.130.10.10">
    <property type="entry name" value="YVTN repeat-like/Quinoprotein amine dehydrogenase"/>
    <property type="match status" value="1"/>
</dbReference>
<proteinExistence type="predicted"/>
<sequence>MNDTETRLRDYLHTKAGTVPDSAHGPGLELDSTSTSTRRGWMPMALAAAGIAVVLTMAVPLLSSLTKHDEPSVAGLPAMGPVSDGAPRIPYAVTVENNPNNPLDTWWAVLHDGGKTVRNPGVKGGVLARVDGGWLVDTGYPDPKKSQAAVVSADGKVRPIGPLGAGPGWVSPDGRQVAVALSTYGQPTGRVVVIDVKSGKETSSITVRTRNLELFGWNKDGIWMNEHGLNPGPATVWRPGSKDTRTVKIDELQPDVERGTGTIAMSTTADGKKFCAKAATLGANGLEVKREYCYQPKTSRSPYLTMSPDGATMVSSAGFAVDVASGKVTELKLPAKSTWAGAGVFEDPDNVVLVDDAKAAQKIFRCSVVTGECKQIAVGKADESIALVKP</sequence>